<keyword evidence="2" id="KW-0808">Transferase</keyword>
<name>A0A2T0PZV7_9ACTN</name>
<evidence type="ECO:0000313" key="3">
    <source>
        <dbReference type="Proteomes" id="UP000237846"/>
    </source>
</evidence>
<dbReference type="EMBL" id="PVZC01000006">
    <property type="protein sequence ID" value="PRX97068.1"/>
    <property type="molecule type" value="Genomic_DNA"/>
</dbReference>
<keyword evidence="2" id="KW-0418">Kinase</keyword>
<dbReference type="GO" id="GO:0009236">
    <property type="term" value="P:cobalamin biosynthetic process"/>
    <property type="evidence" value="ECO:0007669"/>
    <property type="project" value="UniProtKB-UniPathway"/>
</dbReference>
<dbReference type="AlphaFoldDB" id="A0A2T0PZV7"/>
<dbReference type="GO" id="GO:0016779">
    <property type="term" value="F:nucleotidyltransferase activity"/>
    <property type="evidence" value="ECO:0007669"/>
    <property type="project" value="UniProtKB-KW"/>
</dbReference>
<dbReference type="GO" id="GO:0016301">
    <property type="term" value="F:kinase activity"/>
    <property type="evidence" value="ECO:0007669"/>
    <property type="project" value="UniProtKB-KW"/>
</dbReference>
<dbReference type="InterPro" id="IPR027417">
    <property type="entry name" value="P-loop_NTPase"/>
</dbReference>
<sequence>MDVELRGTGGAAGWPGADCRCASCNRAAAAGENRGPAHVLVDGRFEVPAPSLAGPVRGPLRDRHPVPAGYLLYRSADGVEVIGPDGSWVLYADQPPGGAAEGPADAADGPLGAVDIALVDPCGPAWVLARLRRRGRVGPATTVVAIGLDHRVASPAELVRRAWQWGVHVVDDGTVLRTRLDPVTLRALRPPIPPVPRPFGPYRVLVLGGALSRRSAEARQRLAAEPAVRYAPPPSRAEGAGAPPPGWRTVRPGGGDGTAPLGRLAALLRGAGDTLLVDDLGGWLADDAAADPGGTAGRIAELAEAWRFTAAHVVAVSTEVELADGSGPQAAELARLNRLLAEAAEEAVLVVAGRVVPLP</sequence>
<proteinExistence type="predicted"/>
<feature type="region of interest" description="Disordered" evidence="1">
    <location>
        <begin position="224"/>
        <end position="246"/>
    </location>
</feature>
<accession>A0A2T0PZV7</accession>
<gene>
    <name evidence="2" type="ORF">CLV72_106104</name>
</gene>
<evidence type="ECO:0000256" key="1">
    <source>
        <dbReference type="SAM" id="MobiDB-lite"/>
    </source>
</evidence>
<organism evidence="2 3">
    <name type="scientific">Allonocardiopsis opalescens</name>
    <dbReference type="NCBI Taxonomy" id="1144618"/>
    <lineage>
        <taxon>Bacteria</taxon>
        <taxon>Bacillati</taxon>
        <taxon>Actinomycetota</taxon>
        <taxon>Actinomycetes</taxon>
        <taxon>Streptosporangiales</taxon>
        <taxon>Allonocardiopsis</taxon>
    </lineage>
</organism>
<dbReference type="OrthoDB" id="9788370at2"/>
<keyword evidence="3" id="KW-1185">Reference proteome</keyword>
<keyword evidence="2" id="KW-0548">Nucleotidyltransferase</keyword>
<dbReference type="RefSeq" id="WP_106248758.1">
    <property type="nucleotide sequence ID" value="NZ_PVZC01000006.1"/>
</dbReference>
<dbReference type="Gene3D" id="3.40.50.300">
    <property type="entry name" value="P-loop containing nucleotide triphosphate hydrolases"/>
    <property type="match status" value="1"/>
</dbReference>
<evidence type="ECO:0000313" key="2">
    <source>
        <dbReference type="EMBL" id="PRX97068.1"/>
    </source>
</evidence>
<dbReference type="UniPathway" id="UPA00148">
    <property type="reaction ID" value="UER00236"/>
</dbReference>
<dbReference type="Proteomes" id="UP000237846">
    <property type="component" value="Unassembled WGS sequence"/>
</dbReference>
<reference evidence="2 3" key="1">
    <citation type="submission" date="2018-03" db="EMBL/GenBank/DDBJ databases">
        <title>Genomic Encyclopedia of Archaeal and Bacterial Type Strains, Phase II (KMG-II): from individual species to whole genera.</title>
        <authorList>
            <person name="Goeker M."/>
        </authorList>
    </citation>
    <scope>NUCLEOTIDE SEQUENCE [LARGE SCALE GENOMIC DNA]</scope>
    <source>
        <strain evidence="2 3">DSM 45601</strain>
    </source>
</reference>
<protein>
    <submittedName>
        <fullName evidence="2">Adenosylcobinamide kinase /adenosylcobinamide-phosphate guanylyltransferase</fullName>
    </submittedName>
</protein>
<comment type="caution">
    <text evidence="2">The sequence shown here is derived from an EMBL/GenBank/DDBJ whole genome shotgun (WGS) entry which is preliminary data.</text>
</comment>